<comment type="caution">
    <text evidence="2">The sequence shown here is derived from an EMBL/GenBank/DDBJ whole genome shotgun (WGS) entry which is preliminary data.</text>
</comment>
<evidence type="ECO:0000313" key="3">
    <source>
        <dbReference type="Proteomes" id="UP000763557"/>
    </source>
</evidence>
<dbReference type="RefSeq" id="WP_173126792.1">
    <property type="nucleotide sequence ID" value="NZ_CBCSGW010000097.1"/>
</dbReference>
<protein>
    <recommendedName>
        <fullName evidence="1">ESAT-6-like protein</fullName>
    </recommendedName>
</protein>
<keyword evidence="3" id="KW-1185">Reference proteome</keyword>
<evidence type="ECO:0000256" key="1">
    <source>
        <dbReference type="RuleBase" id="RU362001"/>
    </source>
</evidence>
<organism evidence="2 3">
    <name type="scientific">Kibdelosporangium persicum</name>
    <dbReference type="NCBI Taxonomy" id="2698649"/>
    <lineage>
        <taxon>Bacteria</taxon>
        <taxon>Bacillati</taxon>
        <taxon>Actinomycetota</taxon>
        <taxon>Actinomycetes</taxon>
        <taxon>Pseudonocardiales</taxon>
        <taxon>Pseudonocardiaceae</taxon>
        <taxon>Kibdelosporangium</taxon>
    </lineage>
</organism>
<proteinExistence type="inferred from homology"/>
<dbReference type="InterPro" id="IPR036689">
    <property type="entry name" value="ESAT-6-like_sf"/>
</dbReference>
<dbReference type="NCBIfam" id="TIGR03930">
    <property type="entry name" value="WXG100_ESAT6"/>
    <property type="match status" value="1"/>
</dbReference>
<dbReference type="InterPro" id="IPR010310">
    <property type="entry name" value="T7SS_ESAT-6-like"/>
</dbReference>
<name>A0ABX2EZN9_9PSEU</name>
<dbReference type="Gene3D" id="1.10.287.1060">
    <property type="entry name" value="ESAT-6-like"/>
    <property type="match status" value="1"/>
</dbReference>
<dbReference type="SUPFAM" id="SSF140453">
    <property type="entry name" value="EsxAB dimer-like"/>
    <property type="match status" value="1"/>
</dbReference>
<sequence length="103" mass="11364">MSGYVITPEMLQKASQDTANVRENSQAHIAQLRNNLAQLEGAWKGEASVAFHSLVQRFNTAAEKVLQDLQTISESLMTAAKNYGLQEEQASQAFKSQEGNFAF</sequence>
<dbReference type="EMBL" id="JAAATY010000004">
    <property type="protein sequence ID" value="NRN64521.1"/>
    <property type="molecule type" value="Genomic_DNA"/>
</dbReference>
<reference evidence="2 3" key="1">
    <citation type="submission" date="2020-01" db="EMBL/GenBank/DDBJ databases">
        <title>Kibdelosporangium persica a novel Actinomycetes from a hot desert in Iran.</title>
        <authorList>
            <person name="Safaei N."/>
            <person name="Zaburannyi N."/>
            <person name="Mueller R."/>
            <person name="Wink J."/>
        </authorList>
    </citation>
    <scope>NUCLEOTIDE SEQUENCE [LARGE SCALE GENOMIC DNA]</scope>
    <source>
        <strain evidence="2 3">4NS15</strain>
    </source>
</reference>
<evidence type="ECO:0000313" key="2">
    <source>
        <dbReference type="EMBL" id="NRN64521.1"/>
    </source>
</evidence>
<gene>
    <name evidence="2" type="ORF">GC106_17270</name>
</gene>
<dbReference type="Pfam" id="PF06013">
    <property type="entry name" value="WXG100"/>
    <property type="match status" value="1"/>
</dbReference>
<accession>A0ABX2EZN9</accession>
<dbReference type="Proteomes" id="UP000763557">
    <property type="component" value="Unassembled WGS sequence"/>
</dbReference>
<comment type="similarity">
    <text evidence="1">Belongs to the WXG100 family.</text>
</comment>